<evidence type="ECO:0000313" key="6">
    <source>
        <dbReference type="EMBL" id="TKA53642.1"/>
    </source>
</evidence>
<dbReference type="Proteomes" id="UP000308768">
    <property type="component" value="Unassembled WGS sequence"/>
</dbReference>
<evidence type="ECO:0000256" key="3">
    <source>
        <dbReference type="ARBA" id="ARBA00023306"/>
    </source>
</evidence>
<name>A0A4U0VW89_9PEZI</name>
<dbReference type="FunFam" id="3.30.170.10:FF:000002">
    <property type="entry name" value="Cyclin-dependent kinases regulatory subunit"/>
    <property type="match status" value="1"/>
</dbReference>
<dbReference type="InterPro" id="IPR000789">
    <property type="entry name" value="Cyclin-dep_kinase_reg-sub"/>
</dbReference>
<dbReference type="PROSITE" id="PS00944">
    <property type="entry name" value="CKS_1"/>
    <property type="match status" value="1"/>
</dbReference>
<dbReference type="Gene3D" id="3.30.170.10">
    <property type="entry name" value="Cyclin-dependent kinase, regulatory subunit"/>
    <property type="match status" value="1"/>
</dbReference>
<gene>
    <name evidence="6" type="ORF">B0A49_10283</name>
</gene>
<proteinExistence type="inferred from homology"/>
<organism evidence="6 7">
    <name type="scientific">Cryomyces minteri</name>
    <dbReference type="NCBI Taxonomy" id="331657"/>
    <lineage>
        <taxon>Eukaryota</taxon>
        <taxon>Fungi</taxon>
        <taxon>Dikarya</taxon>
        <taxon>Ascomycota</taxon>
        <taxon>Pezizomycotina</taxon>
        <taxon>Dothideomycetes</taxon>
        <taxon>Dothideomycetes incertae sedis</taxon>
        <taxon>Cryomyces</taxon>
    </lineage>
</organism>
<dbReference type="PRINTS" id="PR00296">
    <property type="entry name" value="CYCLINKINASE"/>
</dbReference>
<evidence type="ECO:0000313" key="7">
    <source>
        <dbReference type="Proteomes" id="UP000308768"/>
    </source>
</evidence>
<evidence type="ECO:0000256" key="5">
    <source>
        <dbReference type="RuleBase" id="RU311113"/>
    </source>
</evidence>
<evidence type="ECO:0000256" key="4">
    <source>
        <dbReference type="ARBA" id="ARBA00068939"/>
    </source>
</evidence>
<evidence type="ECO:0000256" key="1">
    <source>
        <dbReference type="ARBA" id="ARBA00007782"/>
    </source>
</evidence>
<comment type="similarity">
    <text evidence="1 5">Belongs to the CKS family.</text>
</comment>
<dbReference type="EMBL" id="NAJN01002368">
    <property type="protein sequence ID" value="TKA53642.1"/>
    <property type="molecule type" value="Genomic_DNA"/>
</dbReference>
<dbReference type="STRING" id="331657.A0A4U0VW89"/>
<protein>
    <recommendedName>
        <fullName evidence="4 5">Cyclin-dependent kinases regulatory subunit</fullName>
    </recommendedName>
</protein>
<comment type="caution">
    <text evidence="6">The sequence shown here is derived from an EMBL/GenBank/DDBJ whole genome shotgun (WGS) entry which is preliminary data.</text>
</comment>
<dbReference type="GO" id="GO:0030295">
    <property type="term" value="F:protein kinase activator activity"/>
    <property type="evidence" value="ECO:0007669"/>
    <property type="project" value="UniProtKB-ARBA"/>
</dbReference>
<dbReference type="PANTHER" id="PTHR23415">
    <property type="entry name" value="CYCLIN-DEPENDENT KINASES REGULATORY SUBUNIT/60S RIBOSOME SUBUNIT BIOGENESIS PROTEIN NIP7"/>
    <property type="match status" value="1"/>
</dbReference>
<sequence length="175" mass="20376">MIRVTQTVSMTDRMINKRERGQSTAVFGYGAFSIANGANLGSALERDTMARFNCFTAIIMALDLDYSRRNKKARQLTESEKERLEEFVDAIHYSARYSDDDYEYRHVQLPKQMLKAIPKEYFDGARGTLKLLWEEEWRGLGITQSLGWEHYEVHEPEPHILLFKRPINYQAPAAH</sequence>
<dbReference type="GO" id="GO:0016538">
    <property type="term" value="F:cyclin-dependent protein serine/threonine kinase regulator activity"/>
    <property type="evidence" value="ECO:0007669"/>
    <property type="project" value="InterPro"/>
</dbReference>
<dbReference type="SMART" id="SM01084">
    <property type="entry name" value="CKS"/>
    <property type="match status" value="1"/>
</dbReference>
<accession>A0A4U0VW89</accession>
<keyword evidence="3 5" id="KW-0131">Cell cycle</keyword>
<dbReference type="GO" id="GO:0051301">
    <property type="term" value="P:cell division"/>
    <property type="evidence" value="ECO:0007669"/>
    <property type="project" value="UniProtKB-UniRule"/>
</dbReference>
<dbReference type="Pfam" id="PF01111">
    <property type="entry name" value="CKS"/>
    <property type="match status" value="1"/>
</dbReference>
<dbReference type="PROSITE" id="PS00945">
    <property type="entry name" value="CKS_2"/>
    <property type="match status" value="1"/>
</dbReference>
<reference evidence="6 7" key="1">
    <citation type="submission" date="2017-03" db="EMBL/GenBank/DDBJ databases">
        <title>Genomes of endolithic fungi from Antarctica.</title>
        <authorList>
            <person name="Coleine C."/>
            <person name="Masonjones S."/>
            <person name="Stajich J.E."/>
        </authorList>
    </citation>
    <scope>NUCLEOTIDE SEQUENCE [LARGE SCALE GENOMIC DNA]</scope>
    <source>
        <strain evidence="6 7">CCFEE 5187</strain>
    </source>
</reference>
<dbReference type="InterPro" id="IPR036858">
    <property type="entry name" value="Cyclin-dep_kinase_reg-sub_sf"/>
</dbReference>
<dbReference type="OrthoDB" id="440676at2759"/>
<dbReference type="GO" id="GO:0000307">
    <property type="term" value="C:cyclin-dependent protein kinase holoenzyme complex"/>
    <property type="evidence" value="ECO:0007669"/>
    <property type="project" value="UniProtKB-ARBA"/>
</dbReference>
<keyword evidence="7" id="KW-1185">Reference proteome</keyword>
<dbReference type="SUPFAM" id="SSF55637">
    <property type="entry name" value="Cell cycle regulatory proteins"/>
    <property type="match status" value="1"/>
</dbReference>
<dbReference type="AlphaFoldDB" id="A0A4U0VW89"/>
<evidence type="ECO:0000256" key="2">
    <source>
        <dbReference type="ARBA" id="ARBA00022618"/>
    </source>
</evidence>
<keyword evidence="2 5" id="KW-0132">Cell division</keyword>
<comment type="function">
    <text evidence="5">Binds to the catalytic subunit of the cyclin dependent kinases and is essential for their biological function.</text>
</comment>